<dbReference type="PROSITE" id="PS51127">
    <property type="entry name" value="BIG1"/>
    <property type="match status" value="1"/>
</dbReference>
<dbReference type="SUPFAM" id="SSF49373">
    <property type="entry name" value="Invasin/intimin cell-adhesion fragments"/>
    <property type="match status" value="1"/>
</dbReference>
<dbReference type="InterPro" id="IPR008979">
    <property type="entry name" value="Galactose-bd-like_sf"/>
</dbReference>
<gene>
    <name evidence="6" type="ORF">BTO18_16375</name>
</gene>
<dbReference type="Pfam" id="PF00703">
    <property type="entry name" value="Glyco_hydro_2"/>
    <property type="match status" value="1"/>
</dbReference>
<dbReference type="PROSITE" id="PS51257">
    <property type="entry name" value="PROKAR_LIPOPROTEIN"/>
    <property type="match status" value="1"/>
</dbReference>
<dbReference type="InterPro" id="IPR036156">
    <property type="entry name" value="Beta-gal/glucu_dom_sf"/>
</dbReference>
<reference evidence="6 7" key="1">
    <citation type="submission" date="2016-12" db="EMBL/GenBank/DDBJ databases">
        <title>Trade-off between light-utilization and light-protection in marine flavobacteria.</title>
        <authorList>
            <person name="Kumagai Y."/>
            <person name="Yoshizawa S."/>
            <person name="Kogure K."/>
            <person name="Iwasaki W."/>
        </authorList>
    </citation>
    <scope>NUCLEOTIDE SEQUENCE [LARGE SCALE GENOMIC DNA]</scope>
    <source>
        <strain evidence="6 7">NBRC 108759</strain>
    </source>
</reference>
<dbReference type="InterPro" id="IPR008964">
    <property type="entry name" value="Invasin/intimin_cell_adhesion"/>
</dbReference>
<dbReference type="GO" id="GO:0004553">
    <property type="term" value="F:hydrolase activity, hydrolyzing O-glycosyl compounds"/>
    <property type="evidence" value="ECO:0007669"/>
    <property type="project" value="InterPro"/>
</dbReference>
<dbReference type="SUPFAM" id="SSF51445">
    <property type="entry name" value="(Trans)glycosidases"/>
    <property type="match status" value="1"/>
</dbReference>
<dbReference type="GO" id="GO:0005975">
    <property type="term" value="P:carbohydrate metabolic process"/>
    <property type="evidence" value="ECO:0007669"/>
    <property type="project" value="InterPro"/>
</dbReference>
<organism evidence="6 7">
    <name type="scientific">Polaribacter porphyrae</name>
    <dbReference type="NCBI Taxonomy" id="1137780"/>
    <lineage>
        <taxon>Bacteria</taxon>
        <taxon>Pseudomonadati</taxon>
        <taxon>Bacteroidota</taxon>
        <taxon>Flavobacteriia</taxon>
        <taxon>Flavobacteriales</taxon>
        <taxon>Flavobacteriaceae</taxon>
    </lineage>
</organism>
<feature type="domain" description="Big-1" evidence="5">
    <location>
        <begin position="742"/>
        <end position="849"/>
    </location>
</feature>
<comment type="similarity">
    <text evidence="2">Belongs to the intimin/invasin family.</text>
</comment>
<dbReference type="AlphaFoldDB" id="A0A2S7WST9"/>
<keyword evidence="4" id="KW-0326">Glycosidase</keyword>
<dbReference type="PANTHER" id="PTHR42732:SF1">
    <property type="entry name" value="BETA-MANNOSIDASE"/>
    <property type="match status" value="1"/>
</dbReference>
<evidence type="ECO:0000256" key="2">
    <source>
        <dbReference type="ARBA" id="ARBA00010116"/>
    </source>
</evidence>
<dbReference type="Pfam" id="PF02836">
    <property type="entry name" value="Glyco_hydro_2_C"/>
    <property type="match status" value="1"/>
</dbReference>
<proteinExistence type="inferred from homology"/>
<dbReference type="EMBL" id="MSCN01000001">
    <property type="protein sequence ID" value="PQJ80653.1"/>
    <property type="molecule type" value="Genomic_DNA"/>
</dbReference>
<accession>A0A2S7WST9</accession>
<evidence type="ECO:0000256" key="1">
    <source>
        <dbReference type="ARBA" id="ARBA00007401"/>
    </source>
</evidence>
<dbReference type="PRINTS" id="PR00132">
    <property type="entry name" value="GLHYDRLASE2"/>
</dbReference>
<dbReference type="Pfam" id="PF18565">
    <property type="entry name" value="Glyco_hydro2_C5"/>
    <property type="match status" value="1"/>
</dbReference>
<dbReference type="InterPro" id="IPR006103">
    <property type="entry name" value="Glyco_hydro_2_cat"/>
</dbReference>
<evidence type="ECO:0000313" key="6">
    <source>
        <dbReference type="EMBL" id="PQJ80653.1"/>
    </source>
</evidence>
<evidence type="ECO:0000256" key="4">
    <source>
        <dbReference type="ARBA" id="ARBA00023295"/>
    </source>
</evidence>
<dbReference type="InterPro" id="IPR006104">
    <property type="entry name" value="Glyco_hydro_2_N"/>
</dbReference>
<dbReference type="InterPro" id="IPR032311">
    <property type="entry name" value="DUF4982"/>
</dbReference>
<dbReference type="InterPro" id="IPR006102">
    <property type="entry name" value="Ig-like_GH2"/>
</dbReference>
<dbReference type="SUPFAM" id="SSF49785">
    <property type="entry name" value="Galactose-binding domain-like"/>
    <property type="match status" value="1"/>
</dbReference>
<keyword evidence="7" id="KW-1185">Reference proteome</keyword>
<dbReference type="RefSeq" id="WP_105017256.1">
    <property type="nucleotide sequence ID" value="NZ_MSCN01000001.1"/>
</dbReference>
<dbReference type="PANTHER" id="PTHR42732">
    <property type="entry name" value="BETA-GALACTOSIDASE"/>
    <property type="match status" value="1"/>
</dbReference>
<dbReference type="SUPFAM" id="SSF49303">
    <property type="entry name" value="beta-Galactosidase/glucuronidase domain"/>
    <property type="match status" value="1"/>
</dbReference>
<evidence type="ECO:0000313" key="7">
    <source>
        <dbReference type="Proteomes" id="UP000238882"/>
    </source>
</evidence>
<dbReference type="InterPro" id="IPR013783">
    <property type="entry name" value="Ig-like_fold"/>
</dbReference>
<dbReference type="InterPro" id="IPR040605">
    <property type="entry name" value="Glyco_hydro2_dom5"/>
</dbReference>
<dbReference type="SMART" id="SM00634">
    <property type="entry name" value="BID_1"/>
    <property type="match status" value="1"/>
</dbReference>
<dbReference type="Gene3D" id="3.20.20.80">
    <property type="entry name" value="Glycosidases"/>
    <property type="match status" value="1"/>
</dbReference>
<dbReference type="InterPro" id="IPR003344">
    <property type="entry name" value="Big_1_dom"/>
</dbReference>
<evidence type="ECO:0000259" key="5">
    <source>
        <dbReference type="PROSITE" id="PS51127"/>
    </source>
</evidence>
<dbReference type="Pfam" id="PF16355">
    <property type="entry name" value="DUF4982"/>
    <property type="match status" value="1"/>
</dbReference>
<comment type="similarity">
    <text evidence="1">Belongs to the glycosyl hydrolase 2 family.</text>
</comment>
<protein>
    <submittedName>
        <fullName evidence="6">Glycosyl hydrolase family 2</fullName>
    </submittedName>
</protein>
<dbReference type="Proteomes" id="UP000238882">
    <property type="component" value="Unassembled WGS sequence"/>
</dbReference>
<sequence length="849" mass="96461">MKYFFYLIGILIIAACSKNDNHRVVKDFNQNWKFSLANEPNAEAIDLDDTNWRTLNVPHDWSIEKGYQKEGETASSTGFVEGGIGWYRKTFIVNVDDKNKHISVLFDGVYNNSEVWINGHFLGKRPNGYSSFSYNLSDYLNFDGSINVIAVKVDRKAYADSRWYTGSGIYRKVQLIKQSKLHIAQWGIQITTPEVTTENAVVNINTKLENSSAEDVSNLSLNYKIFDNNGNEITKNDKEISNIDEIATIKIDIKNPKLWSTENANLYKLEVNLLQNGKIIDNTTETFGIRSIRFDANKGFFLNGKNVKIKGVNLHHEAGAVGAAVPKAIWEYRVEKLKSIGVNAIRFAHNPHAIELLEVCDAQGILVMNEAFDEWNEPKKKSKIHIGDNAASMESSKSYPAVFDEWAERDLKDLIRRDFNHPSVFMWSIGNEIEWTFSHYPKTFAEVNAKSSDQGYELVPTYDEAIIKKVFHKNIDGKDPLASIAKKLTKWVKEEDTTRPVTCGSVLPSVGMASGYGKTVDVFGFNYRATEYDVAHKAYPNLVILGSENWGNYDEWKSVIERDFVSGIFVWTGFAYLGEAGPWPRKGLNISFFDYAGFKTPRGHFYETLWKDEPKVYMVTTPESESEFSFSKKNGWKFEMQFTPPPVWKMLRKWEWYKVYPKWKYDTNEAIVVQAYTNCEEAELFLNNKSLGKQKLADFTDTDHIIKWLVPYSKGELKVVGYDNGKKADEYILNTTSKTVTKIKIESTKNELNADGYDVAIVTINLLDKNGNLITDNDQEVTFNLSGEAKNIGVDNGWEMNVQSHKTNKIITHQGKAIIIVQSTKEQGKILVSASVEGVKSDNLAIISN</sequence>
<name>A0A2S7WST9_9FLAO</name>
<dbReference type="Pfam" id="PF02837">
    <property type="entry name" value="Glyco_hydro_2_N"/>
    <property type="match status" value="1"/>
</dbReference>
<comment type="caution">
    <text evidence="6">The sequence shown here is derived from an EMBL/GenBank/DDBJ whole genome shotgun (WGS) entry which is preliminary data.</text>
</comment>
<dbReference type="InterPro" id="IPR017853">
    <property type="entry name" value="GH"/>
</dbReference>
<keyword evidence="3 6" id="KW-0378">Hydrolase</keyword>
<dbReference type="InterPro" id="IPR006101">
    <property type="entry name" value="Glyco_hydro_2"/>
</dbReference>
<dbReference type="Gene3D" id="2.60.40.10">
    <property type="entry name" value="Immunoglobulins"/>
    <property type="match status" value="3"/>
</dbReference>
<dbReference type="OrthoDB" id="9801077at2"/>
<dbReference type="Gene3D" id="2.60.120.260">
    <property type="entry name" value="Galactose-binding domain-like"/>
    <property type="match status" value="1"/>
</dbReference>
<dbReference type="InterPro" id="IPR051913">
    <property type="entry name" value="GH2_Domain-Containing"/>
</dbReference>
<evidence type="ECO:0000256" key="3">
    <source>
        <dbReference type="ARBA" id="ARBA00022801"/>
    </source>
</evidence>